<feature type="domain" description="Activator of Hsp90 ATPase homologue 1/2-like C-terminal" evidence="2">
    <location>
        <begin position="26"/>
        <end position="139"/>
    </location>
</feature>
<dbReference type="InterPro" id="IPR023393">
    <property type="entry name" value="START-like_dom_sf"/>
</dbReference>
<reference evidence="3" key="2">
    <citation type="submission" date="2020-09" db="EMBL/GenBank/DDBJ databases">
        <authorList>
            <person name="Sun Q."/>
            <person name="Zhou Y."/>
        </authorList>
    </citation>
    <scope>NUCLEOTIDE SEQUENCE</scope>
    <source>
        <strain evidence="3">CGMCC 4.5737</strain>
    </source>
</reference>
<proteinExistence type="inferred from homology"/>
<dbReference type="CDD" id="cd07814">
    <property type="entry name" value="SRPBCC_CalC_Aha1-like"/>
    <property type="match status" value="1"/>
</dbReference>
<evidence type="ECO:0000313" key="3">
    <source>
        <dbReference type="EMBL" id="GGM62342.1"/>
    </source>
</evidence>
<sequence>MSPSAREPAPTGSGMVRVTRRVVDEPGEVWAALREPERLARWFGDLDRPLASGVDTRFEFGDGDFFTVRPHRVREGELLEFDWRFLGVGPVNHIRWRVEPAPGGTLVHVEDRDATRSPAEVAQMVDGWTDFLERLAEHLSTGRTTRYGCRDDIDGLVDLPKGPFRPLGGTDVYRWLPVASDGFGPRWFFVVDDQGPRRFPLHDWNLLVDERLTFTVGIPEVSVRPSCAVQVRSIGSSSLRLSFTHTGWASLGLPVRRARELRHRFADTWIAALRGAREHAGERSADK</sequence>
<name>A0A8J3C9W5_9PSEU</name>
<dbReference type="Gene3D" id="3.30.530.20">
    <property type="match status" value="1"/>
</dbReference>
<comment type="similarity">
    <text evidence="1">Belongs to the AHA1 family.</text>
</comment>
<accession>A0A8J3C9W5</accession>
<dbReference type="RefSeq" id="WP_189059192.1">
    <property type="nucleotide sequence ID" value="NZ_BMMK01000016.1"/>
</dbReference>
<gene>
    <name evidence="3" type="ORF">GCM10012275_36350</name>
</gene>
<evidence type="ECO:0000256" key="1">
    <source>
        <dbReference type="ARBA" id="ARBA00006817"/>
    </source>
</evidence>
<dbReference type="SUPFAM" id="SSF55961">
    <property type="entry name" value="Bet v1-like"/>
    <property type="match status" value="1"/>
</dbReference>
<organism evidence="3 4">
    <name type="scientific">Longimycelium tulufanense</name>
    <dbReference type="NCBI Taxonomy" id="907463"/>
    <lineage>
        <taxon>Bacteria</taxon>
        <taxon>Bacillati</taxon>
        <taxon>Actinomycetota</taxon>
        <taxon>Actinomycetes</taxon>
        <taxon>Pseudonocardiales</taxon>
        <taxon>Pseudonocardiaceae</taxon>
        <taxon>Longimycelium</taxon>
    </lineage>
</organism>
<evidence type="ECO:0000259" key="2">
    <source>
        <dbReference type="Pfam" id="PF08327"/>
    </source>
</evidence>
<dbReference type="InterPro" id="IPR013538">
    <property type="entry name" value="ASHA1/2-like_C"/>
</dbReference>
<dbReference type="EMBL" id="BMMK01000016">
    <property type="protein sequence ID" value="GGM62342.1"/>
    <property type="molecule type" value="Genomic_DNA"/>
</dbReference>
<dbReference type="AlphaFoldDB" id="A0A8J3C9W5"/>
<reference evidence="3" key="1">
    <citation type="journal article" date="2014" name="Int. J. Syst. Evol. Microbiol.">
        <title>Complete genome sequence of Corynebacterium casei LMG S-19264T (=DSM 44701T), isolated from a smear-ripened cheese.</title>
        <authorList>
            <consortium name="US DOE Joint Genome Institute (JGI-PGF)"/>
            <person name="Walter F."/>
            <person name="Albersmeier A."/>
            <person name="Kalinowski J."/>
            <person name="Ruckert C."/>
        </authorList>
    </citation>
    <scope>NUCLEOTIDE SEQUENCE</scope>
    <source>
        <strain evidence="3">CGMCC 4.5737</strain>
    </source>
</reference>
<evidence type="ECO:0000313" key="4">
    <source>
        <dbReference type="Proteomes" id="UP000637578"/>
    </source>
</evidence>
<dbReference type="Proteomes" id="UP000637578">
    <property type="component" value="Unassembled WGS sequence"/>
</dbReference>
<protein>
    <recommendedName>
        <fullName evidence="2">Activator of Hsp90 ATPase homologue 1/2-like C-terminal domain-containing protein</fullName>
    </recommendedName>
</protein>
<dbReference type="Pfam" id="PF08327">
    <property type="entry name" value="AHSA1"/>
    <property type="match status" value="1"/>
</dbReference>
<comment type="caution">
    <text evidence="3">The sequence shown here is derived from an EMBL/GenBank/DDBJ whole genome shotgun (WGS) entry which is preliminary data.</text>
</comment>
<keyword evidence="4" id="KW-1185">Reference proteome</keyword>